<keyword evidence="1" id="KW-0812">Transmembrane</keyword>
<dbReference type="InterPro" id="IPR000387">
    <property type="entry name" value="Tyr_Pase_dom"/>
</dbReference>
<dbReference type="RefSeq" id="WP_386822307.1">
    <property type="nucleotide sequence ID" value="NZ_JBHTIF010000001.1"/>
</dbReference>
<evidence type="ECO:0000259" key="2">
    <source>
        <dbReference type="PROSITE" id="PS50056"/>
    </source>
</evidence>
<dbReference type="PROSITE" id="PS50056">
    <property type="entry name" value="TYR_PHOSPHATASE_2"/>
    <property type="match status" value="1"/>
</dbReference>
<organism evidence="3 4">
    <name type="scientific">Lysobacter brunescens</name>
    <dbReference type="NCBI Taxonomy" id="262323"/>
    <lineage>
        <taxon>Bacteria</taxon>
        <taxon>Pseudomonadati</taxon>
        <taxon>Pseudomonadota</taxon>
        <taxon>Gammaproteobacteria</taxon>
        <taxon>Lysobacterales</taxon>
        <taxon>Lysobacteraceae</taxon>
        <taxon>Lysobacter</taxon>
    </lineage>
</organism>
<dbReference type="PANTHER" id="PTHR47216">
    <property type="match status" value="1"/>
</dbReference>
<feature type="transmembrane region" description="Helical" evidence="1">
    <location>
        <begin position="222"/>
        <end position="245"/>
    </location>
</feature>
<dbReference type="Proteomes" id="UP001597110">
    <property type="component" value="Unassembled WGS sequence"/>
</dbReference>
<dbReference type="Pfam" id="PF00782">
    <property type="entry name" value="DSPc"/>
    <property type="match status" value="1"/>
</dbReference>
<keyword evidence="1" id="KW-1133">Transmembrane helix</keyword>
<gene>
    <name evidence="3" type="ORF">ACFQ0E_03485</name>
</gene>
<feature type="transmembrane region" description="Helical" evidence="1">
    <location>
        <begin position="132"/>
        <end position="151"/>
    </location>
</feature>
<dbReference type="SUPFAM" id="SSF52799">
    <property type="entry name" value="(Phosphotyrosine protein) phosphatases II"/>
    <property type="match status" value="1"/>
</dbReference>
<dbReference type="Gene3D" id="3.90.190.10">
    <property type="entry name" value="Protein tyrosine phosphatase superfamily"/>
    <property type="match status" value="1"/>
</dbReference>
<dbReference type="PANTHER" id="PTHR47216:SF4">
    <property type="entry name" value="OS01G0859400 PROTEIN"/>
    <property type="match status" value="1"/>
</dbReference>
<feature type="domain" description="Tyrosine specific protein phosphatases" evidence="2">
    <location>
        <begin position="359"/>
        <end position="432"/>
    </location>
</feature>
<evidence type="ECO:0000256" key="1">
    <source>
        <dbReference type="SAM" id="Phobius"/>
    </source>
</evidence>
<keyword evidence="4" id="KW-1185">Reference proteome</keyword>
<keyword evidence="1" id="KW-0472">Membrane</keyword>
<feature type="transmembrane region" description="Helical" evidence="1">
    <location>
        <begin position="89"/>
        <end position="112"/>
    </location>
</feature>
<feature type="transmembrane region" description="Helical" evidence="1">
    <location>
        <begin position="182"/>
        <end position="201"/>
    </location>
</feature>
<feature type="transmembrane region" description="Helical" evidence="1">
    <location>
        <begin position="56"/>
        <end position="77"/>
    </location>
</feature>
<sequence length="441" mass="49188">MSTTASTPRPWKQAALWLACLAPFFYLSYGFANHLAAQRTGVGSVVFDWERQVPFVAWTIVPYWSINLFYGLSLFLCRTRDELHAHGRRLLTAQLVAVSCFLLFPLGFTFTRPPTDGIPGLFFTALTSFDKPFNQAPSLHIALLIVLWDLYRRLLPTRWHWFLHGWSWLIAISVLTTYQHHFIDIPTGALLGLVCLWLWPLDGPSPLRGLRFTDDRRRRRLALFYALGAATCFALAAWLGGVALWLCWPGAALLLVALNYLLFGAAGFQKDAQGRPSFATRWLLLPHRLGAWINARLWTRREPPAVRVASGVMLGRMPTTREAQRLGITHVVDLSAELSSPDGVVVRAVPMLDLVVPDAQGLRVAAEAIEAQRLAAGNTGTVLVCCALGYSRSAAAAAAWLLHTGRSERVDEAIERLRRERPRLVLYDAHRLALASLALHA</sequence>
<feature type="transmembrane region" description="Helical" evidence="1">
    <location>
        <begin position="251"/>
        <end position="268"/>
    </location>
</feature>
<evidence type="ECO:0000313" key="3">
    <source>
        <dbReference type="EMBL" id="MFD0724655.1"/>
    </source>
</evidence>
<evidence type="ECO:0000313" key="4">
    <source>
        <dbReference type="Proteomes" id="UP001597110"/>
    </source>
</evidence>
<dbReference type="EMBL" id="JBHTIF010000001">
    <property type="protein sequence ID" value="MFD0724655.1"/>
    <property type="molecule type" value="Genomic_DNA"/>
</dbReference>
<protein>
    <submittedName>
        <fullName evidence="3">Phosphatase PAP2/dual specificity phosphatase family protein</fullName>
    </submittedName>
</protein>
<dbReference type="SMART" id="SM00195">
    <property type="entry name" value="DSPc"/>
    <property type="match status" value="1"/>
</dbReference>
<proteinExistence type="predicted"/>
<dbReference type="InterPro" id="IPR029021">
    <property type="entry name" value="Prot-tyrosine_phosphatase-like"/>
</dbReference>
<name>A0ABW2Y920_9GAMM</name>
<comment type="caution">
    <text evidence="3">The sequence shown here is derived from an EMBL/GenBank/DDBJ whole genome shotgun (WGS) entry which is preliminary data.</text>
</comment>
<dbReference type="InterPro" id="IPR020422">
    <property type="entry name" value="TYR_PHOSPHATASE_DUAL_dom"/>
</dbReference>
<dbReference type="InterPro" id="IPR000340">
    <property type="entry name" value="Dual-sp_phosphatase_cat-dom"/>
</dbReference>
<dbReference type="CDD" id="cd03386">
    <property type="entry name" value="PAP2_Aur1_like"/>
    <property type="match status" value="1"/>
</dbReference>
<feature type="transmembrane region" description="Helical" evidence="1">
    <location>
        <begin position="158"/>
        <end position="176"/>
    </location>
</feature>
<reference evidence="4" key="1">
    <citation type="journal article" date="2019" name="Int. J. Syst. Evol. Microbiol.">
        <title>The Global Catalogue of Microorganisms (GCM) 10K type strain sequencing project: providing services to taxonomists for standard genome sequencing and annotation.</title>
        <authorList>
            <consortium name="The Broad Institute Genomics Platform"/>
            <consortium name="The Broad Institute Genome Sequencing Center for Infectious Disease"/>
            <person name="Wu L."/>
            <person name="Ma J."/>
        </authorList>
    </citation>
    <scope>NUCLEOTIDE SEQUENCE [LARGE SCALE GENOMIC DNA]</scope>
    <source>
        <strain evidence="4">CCUG 55585</strain>
    </source>
</reference>
<accession>A0ABW2Y920</accession>